<proteinExistence type="predicted"/>
<dbReference type="SMART" id="SM00769">
    <property type="entry name" value="WHy"/>
    <property type="match status" value="1"/>
</dbReference>
<evidence type="ECO:0000259" key="1">
    <source>
        <dbReference type="SMART" id="SM00769"/>
    </source>
</evidence>
<reference evidence="2" key="1">
    <citation type="submission" date="2020-10" db="EMBL/GenBank/DDBJ databases">
        <title>Connecting structure to function with the recovery of over 1000 high-quality activated sludge metagenome-assembled genomes encoding full-length rRNA genes using long-read sequencing.</title>
        <authorList>
            <person name="Singleton C.M."/>
            <person name="Petriglieri F."/>
            <person name="Kristensen J.M."/>
            <person name="Kirkegaard R.H."/>
            <person name="Michaelsen T.Y."/>
            <person name="Andersen M.H."/>
            <person name="Karst S.M."/>
            <person name="Dueholm M.S."/>
            <person name="Nielsen P.H."/>
            <person name="Albertsen M."/>
        </authorList>
    </citation>
    <scope>NUCLEOTIDE SEQUENCE</scope>
    <source>
        <strain evidence="2">Bjer_18-Q3-R1-45_BAT3C.347</strain>
    </source>
</reference>
<dbReference type="Gene3D" id="2.60.40.1820">
    <property type="match status" value="1"/>
</dbReference>
<sequence length="142" mass="15304">MKSPEVSLSDVTIEEFGLLEQRLGITLRVMNPNDADLRIDGVSFAVDVNGQSFAKGVSNKAVTVPRFGEALLDLSAVSTLGDLLRQLAEFAKSGRDSVQYRVHGQFYGGGLNGVPFDSKRELKLPTLPLVPVPPRRPPVGSV</sequence>
<evidence type="ECO:0000313" key="2">
    <source>
        <dbReference type="EMBL" id="MBK6975059.1"/>
    </source>
</evidence>
<gene>
    <name evidence="2" type="ORF">IPH26_19705</name>
</gene>
<dbReference type="SUPFAM" id="SSF117070">
    <property type="entry name" value="LEA14-like"/>
    <property type="match status" value="1"/>
</dbReference>
<feature type="domain" description="Water stress and hypersensitive response" evidence="1">
    <location>
        <begin position="6"/>
        <end position="125"/>
    </location>
</feature>
<dbReference type="EMBL" id="JADJEV010000005">
    <property type="protein sequence ID" value="MBK6975059.1"/>
    <property type="molecule type" value="Genomic_DNA"/>
</dbReference>
<comment type="caution">
    <text evidence="2">The sequence shown here is derived from an EMBL/GenBank/DDBJ whole genome shotgun (WGS) entry which is preliminary data.</text>
</comment>
<organism evidence="2 3">
    <name type="scientific">Candidatus Methylophosphatis roskildensis</name>
    <dbReference type="NCBI Taxonomy" id="2899263"/>
    <lineage>
        <taxon>Bacteria</taxon>
        <taxon>Pseudomonadati</taxon>
        <taxon>Pseudomonadota</taxon>
        <taxon>Betaproteobacteria</taxon>
        <taxon>Nitrosomonadales</taxon>
        <taxon>Sterolibacteriaceae</taxon>
        <taxon>Candidatus Methylophosphatis</taxon>
    </lineage>
</organism>
<dbReference type="Pfam" id="PF03168">
    <property type="entry name" value="LEA_2"/>
    <property type="match status" value="1"/>
</dbReference>
<dbReference type="InterPro" id="IPR013990">
    <property type="entry name" value="WHy-dom"/>
</dbReference>
<name>A0A9D7E6H8_9PROT</name>
<evidence type="ECO:0000313" key="3">
    <source>
        <dbReference type="Proteomes" id="UP000807785"/>
    </source>
</evidence>
<protein>
    <submittedName>
        <fullName evidence="2">LEA type 2 family protein</fullName>
    </submittedName>
</protein>
<dbReference type="AlphaFoldDB" id="A0A9D7E6H8"/>
<dbReference type="Proteomes" id="UP000807785">
    <property type="component" value="Unassembled WGS sequence"/>
</dbReference>
<dbReference type="InterPro" id="IPR004864">
    <property type="entry name" value="LEA_2"/>
</dbReference>
<accession>A0A9D7E6H8</accession>
<dbReference type="GO" id="GO:0009269">
    <property type="term" value="P:response to desiccation"/>
    <property type="evidence" value="ECO:0007669"/>
    <property type="project" value="InterPro"/>
</dbReference>